<dbReference type="Proteomes" id="UP001652621">
    <property type="component" value="Unplaced"/>
</dbReference>
<sequence>MNLKYILIFSLFCGAAYIKADLDSLSLAMKDCLLKHSITQKEMDMFLENMYANVTENFKCSMKCVLEKEGIMKNGTFDDKTFEKKALSVSLLKGQEKQVIQAAEKCKNIKGSNDCDTAYKIVLCL</sequence>
<feature type="chain" id="PRO_5044561839" evidence="1">
    <location>
        <begin position="21"/>
        <end position="125"/>
    </location>
</feature>
<feature type="signal peptide" evidence="1">
    <location>
        <begin position="1"/>
        <end position="20"/>
    </location>
</feature>
<gene>
    <name evidence="2" type="primary">105261915</name>
    <name evidence="4" type="synonym">LOC105261915</name>
</gene>
<evidence type="ECO:0000313" key="4">
    <source>
        <dbReference type="RefSeq" id="XP_011293220.1"/>
    </source>
</evidence>
<keyword evidence="3" id="KW-1185">Reference proteome</keyword>
<dbReference type="EnsemblMetazoa" id="MDOA016900-RA">
    <property type="protein sequence ID" value="MDOA016900-PA"/>
    <property type="gene ID" value="MDOA016900"/>
</dbReference>
<dbReference type="VEuPathDB" id="VectorBase:MDOMA2_017224"/>
<accession>A0A1I8NL52</accession>
<evidence type="ECO:0000313" key="2">
    <source>
        <dbReference type="EnsemblMetazoa" id="MDOA016900-PA"/>
    </source>
</evidence>
<keyword evidence="1" id="KW-0732">Signal</keyword>
<evidence type="ECO:0000313" key="3">
    <source>
        <dbReference type="Proteomes" id="UP001652621"/>
    </source>
</evidence>
<dbReference type="OrthoDB" id="8194670at2759"/>
<dbReference type="VEuPathDB" id="VectorBase:MDOA016900"/>
<organism evidence="2">
    <name type="scientific">Musca domestica</name>
    <name type="common">House fly</name>
    <dbReference type="NCBI Taxonomy" id="7370"/>
    <lineage>
        <taxon>Eukaryota</taxon>
        <taxon>Metazoa</taxon>
        <taxon>Ecdysozoa</taxon>
        <taxon>Arthropoda</taxon>
        <taxon>Hexapoda</taxon>
        <taxon>Insecta</taxon>
        <taxon>Pterygota</taxon>
        <taxon>Neoptera</taxon>
        <taxon>Endopterygota</taxon>
        <taxon>Diptera</taxon>
        <taxon>Brachycera</taxon>
        <taxon>Muscomorpha</taxon>
        <taxon>Muscoidea</taxon>
        <taxon>Muscidae</taxon>
        <taxon>Musca</taxon>
    </lineage>
</organism>
<dbReference type="Gene3D" id="1.10.238.20">
    <property type="entry name" value="Pheromone/general odorant binding protein domain"/>
    <property type="match status" value="1"/>
</dbReference>
<dbReference type="GO" id="GO:0005549">
    <property type="term" value="F:odorant binding"/>
    <property type="evidence" value="ECO:0007669"/>
    <property type="project" value="InterPro"/>
</dbReference>
<name>A0A1I8NL52_MUSDO</name>
<dbReference type="InterPro" id="IPR006170">
    <property type="entry name" value="PBP/GOBP"/>
</dbReference>
<reference evidence="4" key="2">
    <citation type="submission" date="2025-04" db="UniProtKB">
        <authorList>
            <consortium name="RefSeq"/>
        </authorList>
    </citation>
    <scope>IDENTIFICATION</scope>
    <source>
        <strain evidence="4">Aabys</strain>
    </source>
</reference>
<dbReference type="SMART" id="SM00708">
    <property type="entry name" value="PhBP"/>
    <property type="match status" value="1"/>
</dbReference>
<dbReference type="KEGG" id="mde:105261915"/>
<proteinExistence type="predicted"/>
<evidence type="ECO:0000256" key="1">
    <source>
        <dbReference type="SAM" id="SignalP"/>
    </source>
</evidence>
<dbReference type="GeneID" id="105261915"/>
<protein>
    <submittedName>
        <fullName evidence="4">General odorant-binding protein 56h</fullName>
    </submittedName>
</protein>
<dbReference type="SUPFAM" id="SSF47565">
    <property type="entry name" value="Insect pheromone/odorant-binding proteins"/>
    <property type="match status" value="1"/>
</dbReference>
<reference evidence="2" key="1">
    <citation type="submission" date="2020-05" db="UniProtKB">
        <authorList>
            <consortium name="EnsemblMetazoa"/>
        </authorList>
    </citation>
    <scope>IDENTIFICATION</scope>
    <source>
        <strain evidence="2">Aabys</strain>
    </source>
</reference>
<dbReference type="RefSeq" id="XP_011293220.1">
    <property type="nucleotide sequence ID" value="XM_011294918.2"/>
</dbReference>
<dbReference type="InterPro" id="IPR036728">
    <property type="entry name" value="PBP_GOBP_sf"/>
</dbReference>
<dbReference type="Pfam" id="PF01395">
    <property type="entry name" value="PBP_GOBP"/>
    <property type="match status" value="1"/>
</dbReference>
<dbReference type="CDD" id="cd23992">
    <property type="entry name" value="PBP_GOBP"/>
    <property type="match status" value="1"/>
</dbReference>
<dbReference type="AlphaFoldDB" id="A0A1I8NL52"/>